<dbReference type="AlphaFoldDB" id="A0A841J294"/>
<evidence type="ECO:0000313" key="3">
    <source>
        <dbReference type="Proteomes" id="UP000552700"/>
    </source>
</evidence>
<dbReference type="EMBL" id="JACIJP010000003">
    <property type="protein sequence ID" value="MBB6124472.1"/>
    <property type="molecule type" value="Genomic_DNA"/>
</dbReference>
<comment type="caution">
    <text evidence="2">The sequence shown here is derived from an EMBL/GenBank/DDBJ whole genome shotgun (WGS) entry which is preliminary data.</text>
</comment>
<evidence type="ECO:0000313" key="2">
    <source>
        <dbReference type="EMBL" id="MBB6124472.1"/>
    </source>
</evidence>
<evidence type="ECO:0000259" key="1">
    <source>
        <dbReference type="Pfam" id="PF07589"/>
    </source>
</evidence>
<dbReference type="InterPro" id="IPR013424">
    <property type="entry name" value="Ice-binding_C"/>
</dbReference>
<accession>A0A841J294</accession>
<reference evidence="2 3" key="1">
    <citation type="submission" date="2020-08" db="EMBL/GenBank/DDBJ databases">
        <title>Genomic Encyclopedia of Type Strains, Phase IV (KMG-IV): sequencing the most valuable type-strain genomes for metagenomic binning, comparative biology and taxonomic classification.</title>
        <authorList>
            <person name="Goeker M."/>
        </authorList>
    </citation>
    <scope>NUCLEOTIDE SEQUENCE [LARGE SCALE GENOMIC DNA]</scope>
    <source>
        <strain evidence="2 3">DSM 102255</strain>
    </source>
</reference>
<proteinExistence type="predicted"/>
<name>A0A841J294_9SPHN</name>
<dbReference type="NCBIfam" id="NF035944">
    <property type="entry name" value="PEPxxWA-CTERM"/>
    <property type="match status" value="1"/>
</dbReference>
<dbReference type="RefSeq" id="WP_343056721.1">
    <property type="nucleotide sequence ID" value="NZ_JACIJP010000003.1"/>
</dbReference>
<sequence>MATSENVLINANSTPSLFATGQTETSNVSVLFTSLTDLVVAPSNGQSRIRGAFGSPLNNINFNLLGGATFKTAEFNLFPQPGNQALEATSVLISYFNPLLNIWGTHSINTNGQNFLGIYGDAGEIFTGISITTNPIFTGFEDLRQVRLGGISTAAVPEPTTWAMMLAGFGAMGVAMRRRRKVAVSFA</sequence>
<dbReference type="Proteomes" id="UP000552700">
    <property type="component" value="Unassembled WGS sequence"/>
</dbReference>
<keyword evidence="3" id="KW-1185">Reference proteome</keyword>
<organism evidence="2 3">
    <name type="scientific">Sphingobium subterraneum</name>
    <dbReference type="NCBI Taxonomy" id="627688"/>
    <lineage>
        <taxon>Bacteria</taxon>
        <taxon>Pseudomonadati</taxon>
        <taxon>Pseudomonadota</taxon>
        <taxon>Alphaproteobacteria</taxon>
        <taxon>Sphingomonadales</taxon>
        <taxon>Sphingomonadaceae</taxon>
        <taxon>Sphingobium</taxon>
    </lineage>
</organism>
<gene>
    <name evidence="2" type="ORF">FHS92_002217</name>
</gene>
<protein>
    <recommendedName>
        <fullName evidence="1">Ice-binding protein C-terminal domain-containing protein</fullName>
    </recommendedName>
</protein>
<feature type="domain" description="Ice-binding protein C-terminal" evidence="1">
    <location>
        <begin position="155"/>
        <end position="179"/>
    </location>
</feature>
<dbReference type="Pfam" id="PF07589">
    <property type="entry name" value="PEP-CTERM"/>
    <property type="match status" value="1"/>
</dbReference>
<dbReference type="NCBIfam" id="TIGR02595">
    <property type="entry name" value="PEP_CTERM"/>
    <property type="match status" value="1"/>
</dbReference>